<feature type="compositionally biased region" description="Low complexity" evidence="1">
    <location>
        <begin position="462"/>
        <end position="495"/>
    </location>
</feature>
<sequence length="629" mass="66567">MTITQSHDVMDEEDVATQAVYSPWHSPLNLDPNRSSSSKLTIVRVQDSSPFGSPVSSISSISLTEPPSSPVLHHRRSHRRPVSTSAITGQDPSARLSFAFSSFAPSPPPPTTTTTRQSASSPSSSPRLRPSSPSFTRRLSGSGSFASKPNLSADQLVELARQSSSPRYITPSAPSTPGSAGPVAGPQTAAPTFTALPVDVYLPFVDRPQEVSVLLSSAPTVKLFSLLAQTFSAKPDEPSVSPIFSDASDFPPNPPTWSFATLRLWLTTVDRDSAPDALWVRSARRCILAHSELIWERMKGALGVPPELELDDDWDAWDSDNEQAIVDSPSNPPLIGTFDIDDTEDVTTPHAKSPPADPIISQSGNLALSVSPSPSPPPSSPPSYLSIEPLFATSCPQSTTPSGNPPPLSLPSTQSDPGAGLQDISEDQEDDDDAPNEAANAKKLAEEKDREDREQQVHGLRISTSPLPSSPLVPIVPFSPVHAYRTPSPSVPSSPLFSKRLSRTSSHGSVSSLGAPRTSSSAGMYGYTHHYGSDAGGDSGSERAYDPVGDRVPGNPLFPSNFARLALGPTLSANNPSLRSSRPPPAPAYSRFARFGGRPPSWAEGWDPVKQEYAVTVASGSSVGIGGGE</sequence>
<dbReference type="EMBL" id="GL945437">
    <property type="protein sequence ID" value="EGO22303.1"/>
    <property type="molecule type" value="Genomic_DNA"/>
</dbReference>
<dbReference type="OrthoDB" id="2591449at2759"/>
<dbReference type="KEGG" id="sla:SERLADRAFT_416831"/>
<dbReference type="AlphaFoldDB" id="F8P455"/>
<dbReference type="Proteomes" id="UP000008064">
    <property type="component" value="Unassembled WGS sequence"/>
</dbReference>
<feature type="compositionally biased region" description="Polar residues" evidence="1">
    <location>
        <begin position="503"/>
        <end position="522"/>
    </location>
</feature>
<feature type="compositionally biased region" description="Basic and acidic residues" evidence="1">
    <location>
        <begin position="443"/>
        <end position="456"/>
    </location>
</feature>
<organism>
    <name type="scientific">Serpula lacrymans var. lacrymans (strain S7.9)</name>
    <name type="common">Dry rot fungus</name>
    <dbReference type="NCBI Taxonomy" id="578457"/>
    <lineage>
        <taxon>Eukaryota</taxon>
        <taxon>Fungi</taxon>
        <taxon>Dikarya</taxon>
        <taxon>Basidiomycota</taxon>
        <taxon>Agaricomycotina</taxon>
        <taxon>Agaricomycetes</taxon>
        <taxon>Agaricomycetidae</taxon>
        <taxon>Boletales</taxon>
        <taxon>Coniophorineae</taxon>
        <taxon>Serpulaceae</taxon>
        <taxon>Serpula</taxon>
    </lineage>
</organism>
<feature type="compositionally biased region" description="Acidic residues" evidence="1">
    <location>
        <begin position="424"/>
        <end position="435"/>
    </location>
</feature>
<proteinExistence type="predicted"/>
<dbReference type="HOGENOM" id="CLU_014635_0_0_1"/>
<gene>
    <name evidence="2" type="ORF">SERLADRAFT_416831</name>
</gene>
<evidence type="ECO:0000313" key="2">
    <source>
        <dbReference type="EMBL" id="EGO22303.1"/>
    </source>
</evidence>
<feature type="region of interest" description="Disordered" evidence="1">
    <location>
        <begin position="46"/>
        <end position="149"/>
    </location>
</feature>
<feature type="compositionally biased region" description="Basic and acidic residues" evidence="1">
    <location>
        <begin position="540"/>
        <end position="549"/>
    </location>
</feature>
<dbReference type="GeneID" id="18813526"/>
<feature type="compositionally biased region" description="Polar residues" evidence="1">
    <location>
        <begin position="82"/>
        <end position="91"/>
    </location>
</feature>
<name>F8P455_SERL9</name>
<dbReference type="RefSeq" id="XP_007320841.1">
    <property type="nucleotide sequence ID" value="XM_007320779.1"/>
</dbReference>
<feature type="region of interest" description="Disordered" evidence="1">
    <location>
        <begin position="163"/>
        <end position="186"/>
    </location>
</feature>
<protein>
    <submittedName>
        <fullName evidence="2">Uncharacterized protein</fullName>
    </submittedName>
</protein>
<reference evidence="2" key="1">
    <citation type="submission" date="2011-04" db="EMBL/GenBank/DDBJ databases">
        <title>Evolution of plant cell wall degrading machinery underlies the functional diversity of forest fungi.</title>
        <authorList>
            <consortium name="US DOE Joint Genome Institute (JGI-PGF)"/>
            <person name="Eastwood D.C."/>
            <person name="Floudas D."/>
            <person name="Binder M."/>
            <person name="Majcherczyk A."/>
            <person name="Schneider P."/>
            <person name="Aerts A."/>
            <person name="Asiegbu F.O."/>
            <person name="Baker S.E."/>
            <person name="Barry K."/>
            <person name="Bendiksby M."/>
            <person name="Blumentritt M."/>
            <person name="Coutinho P.M."/>
            <person name="Cullen D."/>
            <person name="Cullen D."/>
            <person name="Gathman A."/>
            <person name="Goodell B."/>
            <person name="Henrissat B."/>
            <person name="Ihrmark K."/>
            <person name="Kauserud H."/>
            <person name="Kohler A."/>
            <person name="LaButti K."/>
            <person name="Lapidus A."/>
            <person name="Lavin J.L."/>
            <person name="Lee Y.-H."/>
            <person name="Lindquist E."/>
            <person name="Lilly W."/>
            <person name="Lucas S."/>
            <person name="Morin E."/>
            <person name="Murat C."/>
            <person name="Oguiza J.A."/>
            <person name="Park J."/>
            <person name="Pisabarro A.G."/>
            <person name="Riley R."/>
            <person name="Rosling A."/>
            <person name="Salamov A."/>
            <person name="Schmidt O."/>
            <person name="Schmutz J."/>
            <person name="Skrede I."/>
            <person name="Stenlid J."/>
            <person name="Wiebenga A."/>
            <person name="Xie X."/>
            <person name="Kues U."/>
            <person name="Hibbett D.S."/>
            <person name="Hoffmeister D."/>
            <person name="Hogberg N."/>
            <person name="Martin F."/>
            <person name="Grigoriev I.V."/>
            <person name="Watkinson S.C."/>
        </authorList>
    </citation>
    <scope>NUCLEOTIDE SEQUENCE</scope>
    <source>
        <strain evidence="2">S7.9</strain>
    </source>
</reference>
<feature type="region of interest" description="Disordered" evidence="1">
    <location>
        <begin position="323"/>
        <end position="552"/>
    </location>
</feature>
<accession>F8P455</accession>
<evidence type="ECO:0000256" key="1">
    <source>
        <dbReference type="SAM" id="MobiDB-lite"/>
    </source>
</evidence>
<feature type="compositionally biased region" description="Low complexity" evidence="1">
    <location>
        <begin position="112"/>
        <end position="140"/>
    </location>
</feature>
<feature type="compositionally biased region" description="Low complexity" evidence="1">
    <location>
        <begin position="92"/>
        <end position="104"/>
    </location>
</feature>
<feature type="compositionally biased region" description="Basic residues" evidence="1">
    <location>
        <begin position="72"/>
        <end position="81"/>
    </location>
</feature>
<feature type="compositionally biased region" description="Low complexity" evidence="1">
    <location>
        <begin position="48"/>
        <end position="66"/>
    </location>
</feature>
<feature type="compositionally biased region" description="Low complexity" evidence="1">
    <location>
        <begin position="170"/>
        <end position="186"/>
    </location>
</feature>